<dbReference type="EMBL" id="LR899812">
    <property type="protein sequence ID" value="CAD7242618.1"/>
    <property type="molecule type" value="Genomic_DNA"/>
</dbReference>
<dbReference type="PANTHER" id="PTHR21512:SF5">
    <property type="entry name" value="TRAFFICKING PROTEIN PARTICLE COMPLEX SUBUNIT 9"/>
    <property type="match status" value="1"/>
</dbReference>
<dbReference type="GO" id="GO:0005802">
    <property type="term" value="C:trans-Golgi network"/>
    <property type="evidence" value="ECO:0007669"/>
    <property type="project" value="TreeGrafter"/>
</dbReference>
<keyword evidence="9" id="KW-1185">Reference proteome</keyword>
<dbReference type="Proteomes" id="UP000677054">
    <property type="component" value="Unassembled WGS sequence"/>
</dbReference>
<dbReference type="InterPro" id="IPR058564">
    <property type="entry name" value="TPR_TRAPPC9_Trs120"/>
</dbReference>
<evidence type="ECO:0000259" key="6">
    <source>
        <dbReference type="Pfam" id="PF26254"/>
    </source>
</evidence>
<feature type="domain" description="Trs120/TRAPPC9 TPR region" evidence="5">
    <location>
        <begin position="422"/>
        <end position="541"/>
    </location>
</feature>
<evidence type="ECO:0008006" key="10">
    <source>
        <dbReference type="Google" id="ProtNLM"/>
    </source>
</evidence>
<dbReference type="AlphaFoldDB" id="A0A7R8X2M5"/>
<reference evidence="8" key="1">
    <citation type="submission" date="2020-11" db="EMBL/GenBank/DDBJ databases">
        <authorList>
            <person name="Tran Van P."/>
        </authorList>
    </citation>
    <scope>NUCLEOTIDE SEQUENCE</scope>
</reference>
<dbReference type="InterPro" id="IPR058565">
    <property type="entry name" value="Ig_TRAPPC9_Trs120_1st"/>
</dbReference>
<evidence type="ECO:0000256" key="2">
    <source>
        <dbReference type="ARBA" id="ARBA00008459"/>
    </source>
</evidence>
<evidence type="ECO:0000256" key="1">
    <source>
        <dbReference type="ARBA" id="ARBA00004555"/>
    </source>
</evidence>
<dbReference type="Pfam" id="PF26283">
    <property type="entry name" value="Ig_TRAPPC9-Trs120_4th"/>
    <property type="match status" value="1"/>
</dbReference>
<dbReference type="InterPro" id="IPR058568">
    <property type="entry name" value="Ig_TRAPPC9_Trs120_4th"/>
</dbReference>
<dbReference type="OrthoDB" id="27962at2759"/>
<evidence type="ECO:0000259" key="7">
    <source>
        <dbReference type="Pfam" id="PF26283"/>
    </source>
</evidence>
<comment type="similarity">
    <text evidence="2">Belongs to the NIBP family.</text>
</comment>
<accession>A0A7R8X2M5</accession>
<dbReference type="Pfam" id="PF08626">
    <property type="entry name" value="TRAPPC9-Trs120"/>
    <property type="match status" value="1"/>
</dbReference>
<feature type="domain" description="Trs120/TRAPPC9 first Ig-like" evidence="6">
    <location>
        <begin position="596"/>
        <end position="718"/>
    </location>
</feature>
<feature type="domain" description="Trs120/TRAPPC9 fourth Ig-like" evidence="7">
    <location>
        <begin position="1096"/>
        <end position="1249"/>
    </location>
</feature>
<dbReference type="InterPro" id="IPR013935">
    <property type="entry name" value="Trs120_TRAPPC9"/>
</dbReference>
<evidence type="ECO:0000256" key="3">
    <source>
        <dbReference type="ARBA" id="ARBA00023034"/>
    </source>
</evidence>
<protein>
    <recommendedName>
        <fullName evidence="10">Trafficking protein particle complex subunit 9</fullName>
    </recommendedName>
</protein>
<evidence type="ECO:0000259" key="4">
    <source>
        <dbReference type="Pfam" id="PF08626"/>
    </source>
</evidence>
<name>A0A7R8X2M5_9CRUS</name>
<dbReference type="Pfam" id="PF26251">
    <property type="entry name" value="TPR_TRAPPC9-Trs120"/>
    <property type="match status" value="1"/>
</dbReference>
<gene>
    <name evidence="8" type="ORF">DSTB1V02_LOCUS2575</name>
</gene>
<comment type="subcellular location">
    <subcellularLocation>
        <location evidence="1">Golgi apparatus</location>
    </subcellularLocation>
</comment>
<feature type="domain" description="Trs120/TRAPPC9 N-terminal" evidence="4">
    <location>
        <begin position="244"/>
        <end position="313"/>
    </location>
</feature>
<evidence type="ECO:0000313" key="9">
    <source>
        <dbReference type="Proteomes" id="UP000677054"/>
    </source>
</evidence>
<dbReference type="Pfam" id="PF26254">
    <property type="entry name" value="Ig_TRAPPC9-Trs120_1st"/>
    <property type="match status" value="1"/>
</dbReference>
<dbReference type="PANTHER" id="PTHR21512">
    <property type="entry name" value="TRAFFICKING PROTEIN PARTICLE COMPLEX SUBUNIT 9"/>
    <property type="match status" value="1"/>
</dbReference>
<evidence type="ECO:0000313" key="8">
    <source>
        <dbReference type="EMBL" id="CAD7242618.1"/>
    </source>
</evidence>
<dbReference type="EMBL" id="CAJPEV010000295">
    <property type="protein sequence ID" value="CAG0883588.1"/>
    <property type="molecule type" value="Genomic_DNA"/>
</dbReference>
<dbReference type="InterPro" id="IPR058563">
    <property type="entry name" value="Trs120_TRAPPC9_N"/>
</dbReference>
<keyword evidence="3" id="KW-0333">Golgi apparatus</keyword>
<sequence length="1250" mass="138136">MRSSVSVILSSPPPDTTMHFPDYGQTVKDHQALLILVRHSGQQLKGKTFNRLFDRISKVNQVKITDQQGWVRNIRFRYKKVYPVENNDWGDFQSHRRLLGLISLGKCTNQGELNEICRQHESLKTRYNVTLYDSRCIIFGVREDGTICSSPEPGRATSAADDHIVNGQSANEAKSSSSHGDFRTTPLFYPCVDSCDRLESDIIDFVSSLFWVLESKRMEKGLERLEKVPLLCAPFEKKDFVGIDLDSRSNRKRCIGRAKKHLADLSLQAGLPGESIPLYIAAVDILRPVNDWFWLGCALEGLATTSAILLYPNVGRTQVVQRNSSLNVGDSCRPKVPGGSHSLPNGLDPSEVKNAAANCLSPEDIIDKYREAIIHYSKYRHAGIVEAEASIKATHILIEQDKPLLAADFLQNVVFINLNLPDEEKIQRFVTLSELYSCIGFHRKAAFFRRVAAMRCVAPQNPKTDWNQCYHLLLLALEGYKLSLDPVLFPGSSSSSGWAVLQICLLEELIACARRMGNVTLATQHLAFLLTSMMKHLSLNERRDYALQLEGLAVSSDSSLSIPLALDNGFIVPPVHLTQLPELRSFMPLAPPLSTRPVRLKGPKRSQSDSPFIFSPFQTYNNKDARASPSDMEKGDTGTLDFNWVVGDICHVALNVFNPLPIDLKVSSISLLTSGVKFQSESCSVTVAPLSPDVILLSGTPQDSGDLKLLGYTTQLLGMKSTCRLRALGISGYDIKIIPPLPTLSLSYNMNQNWKEGKQMDALPVPSSSPIPSSEPPPIRLSLFAGESRTVELELKNESVDCEVCLMDVTLESSLEDEGYEEGEVFSWEKDVIQAQLPIQPSSHLTFTLTITAPHCPSLSNHPLMETGSMGSSQGLSHSLQTPFQSQSLRGGIILGNFLPKRSDSSVSMKSSSGSRHSSLGPIGTGTAASLNKSLHAKVLGGVLWVKYSGGKGIKKEYARRLGIPMSVEVKPSLCITHCDVLPALLEEQCYLVADILNQTPHEMEVKYAEGKEIVLEAMDACRVPIPIKRSPLIPPTFPKLGDTEEMERIRKDVLKQVDLKWRIPSVEVRGSANACLTSLPLSPRMLDLLHVPPIKWQVRVNGRETEGDEVGCGPGEILEMSVTLVNLCPMPLPRLLLRIQVFQDLENGNHNYNLERRIAIIGSDRTLLSAIGEHAEYEHRFGLLLLTPGSYKVDLYCIAYEGDGSLSQDSPLHMTVGGGNPYENLPMVKNLPSSECIWRHSPPLTISVT</sequence>
<evidence type="ECO:0000259" key="5">
    <source>
        <dbReference type="Pfam" id="PF26251"/>
    </source>
</evidence>
<organism evidence="8">
    <name type="scientific">Darwinula stevensoni</name>
    <dbReference type="NCBI Taxonomy" id="69355"/>
    <lineage>
        <taxon>Eukaryota</taxon>
        <taxon>Metazoa</taxon>
        <taxon>Ecdysozoa</taxon>
        <taxon>Arthropoda</taxon>
        <taxon>Crustacea</taxon>
        <taxon>Oligostraca</taxon>
        <taxon>Ostracoda</taxon>
        <taxon>Podocopa</taxon>
        <taxon>Podocopida</taxon>
        <taxon>Darwinulocopina</taxon>
        <taxon>Darwinuloidea</taxon>
        <taxon>Darwinulidae</taxon>
        <taxon>Darwinula</taxon>
    </lineage>
</organism>
<proteinExistence type="inferred from homology"/>